<feature type="transmembrane region" description="Helical" evidence="1">
    <location>
        <begin position="85"/>
        <end position="101"/>
    </location>
</feature>
<evidence type="ECO:0000256" key="1">
    <source>
        <dbReference type="SAM" id="Phobius"/>
    </source>
</evidence>
<keyword evidence="1" id="KW-0472">Membrane</keyword>
<sequence>MKDKILTFVMIGIIALMGNWIGYNVSPIDALPGMMIIVAVTILGFFFTKIFPIKLPIVIWVSMLALLITTPIFPGNGSIIKVTEQVNFMALATPILAYAGLSFGKDLKEFKKLGWRIVVISLVVYTGTFLLSTLVAEIGFRLTGKFH</sequence>
<keyword evidence="1" id="KW-0812">Transmembrane</keyword>
<feature type="transmembrane region" description="Helical" evidence="1">
    <location>
        <begin position="113"/>
        <end position="136"/>
    </location>
</feature>
<gene>
    <name evidence="2" type="ORF">AC625_16510</name>
</gene>
<comment type="caution">
    <text evidence="2">The sequence shown here is derived from an EMBL/GenBank/DDBJ whole genome shotgun (WGS) entry which is preliminary data.</text>
</comment>
<keyword evidence="1" id="KW-1133">Transmembrane helix</keyword>
<feature type="transmembrane region" description="Helical" evidence="1">
    <location>
        <begin position="55"/>
        <end position="73"/>
    </location>
</feature>
<name>A0A0K9GWA1_9BACI</name>
<evidence type="ECO:0000313" key="2">
    <source>
        <dbReference type="EMBL" id="KMY50930.1"/>
    </source>
</evidence>
<dbReference type="Proteomes" id="UP000037146">
    <property type="component" value="Unassembled WGS sequence"/>
</dbReference>
<reference evidence="3" key="1">
    <citation type="submission" date="2015-07" db="EMBL/GenBank/DDBJ databases">
        <title>Genome sequencing project for genomic taxonomy and phylogenomics of Bacillus-like bacteria.</title>
        <authorList>
            <person name="Liu B."/>
            <person name="Wang J."/>
            <person name="Zhu Y."/>
            <person name="Liu G."/>
            <person name="Chen Q."/>
            <person name="Chen Z."/>
            <person name="Lan J."/>
            <person name="Che J."/>
            <person name="Ge C."/>
            <person name="Shi H."/>
            <person name="Pan Z."/>
            <person name="Liu X."/>
        </authorList>
    </citation>
    <scope>NUCLEOTIDE SEQUENCE [LARGE SCALE GENOMIC DNA]</scope>
    <source>
        <strain evidence="3">FJAT-27997</strain>
    </source>
</reference>
<protein>
    <submittedName>
        <fullName evidence="2">Membrane protein</fullName>
    </submittedName>
</protein>
<feature type="transmembrane region" description="Helical" evidence="1">
    <location>
        <begin position="29"/>
        <end position="48"/>
    </location>
</feature>
<accession>A0A0K9GWA1</accession>
<dbReference type="PATRIC" id="fig|1679170.3.peg.3753"/>
<proteinExistence type="predicted"/>
<dbReference type="OrthoDB" id="6443879at2"/>
<dbReference type="AlphaFoldDB" id="A0A0K9GWA1"/>
<dbReference type="EMBL" id="LFZW01000001">
    <property type="protein sequence ID" value="KMY50930.1"/>
    <property type="molecule type" value="Genomic_DNA"/>
</dbReference>
<dbReference type="STRING" id="1679170.AC625_16510"/>
<organism evidence="2 3">
    <name type="scientific">Peribacillus loiseleuriae</name>
    <dbReference type="NCBI Taxonomy" id="1679170"/>
    <lineage>
        <taxon>Bacteria</taxon>
        <taxon>Bacillati</taxon>
        <taxon>Bacillota</taxon>
        <taxon>Bacilli</taxon>
        <taxon>Bacillales</taxon>
        <taxon>Bacillaceae</taxon>
        <taxon>Peribacillus</taxon>
    </lineage>
</organism>
<dbReference type="RefSeq" id="WP_049682278.1">
    <property type="nucleotide sequence ID" value="NZ_LFZW01000001.1"/>
</dbReference>
<evidence type="ECO:0000313" key="3">
    <source>
        <dbReference type="Proteomes" id="UP000037146"/>
    </source>
</evidence>
<feature type="transmembrane region" description="Helical" evidence="1">
    <location>
        <begin position="5"/>
        <end position="23"/>
    </location>
</feature>
<keyword evidence="3" id="KW-1185">Reference proteome</keyword>